<feature type="non-terminal residue" evidence="1">
    <location>
        <position position="26"/>
    </location>
</feature>
<dbReference type="AlphaFoldDB" id="A0A382IV32"/>
<organism evidence="1">
    <name type="scientific">marine metagenome</name>
    <dbReference type="NCBI Taxonomy" id="408172"/>
    <lineage>
        <taxon>unclassified sequences</taxon>
        <taxon>metagenomes</taxon>
        <taxon>ecological metagenomes</taxon>
    </lineage>
</organism>
<protein>
    <submittedName>
        <fullName evidence="1">Uncharacterized protein</fullName>
    </submittedName>
</protein>
<proteinExistence type="predicted"/>
<evidence type="ECO:0000313" key="1">
    <source>
        <dbReference type="EMBL" id="SVC03560.1"/>
    </source>
</evidence>
<accession>A0A382IV32</accession>
<dbReference type="EMBL" id="UINC01069854">
    <property type="protein sequence ID" value="SVC03560.1"/>
    <property type="molecule type" value="Genomic_DNA"/>
</dbReference>
<name>A0A382IV32_9ZZZZ</name>
<reference evidence="1" key="1">
    <citation type="submission" date="2018-05" db="EMBL/GenBank/DDBJ databases">
        <authorList>
            <person name="Lanie J.A."/>
            <person name="Ng W.-L."/>
            <person name="Kazmierczak K.M."/>
            <person name="Andrzejewski T.M."/>
            <person name="Davidsen T.M."/>
            <person name="Wayne K.J."/>
            <person name="Tettelin H."/>
            <person name="Glass J.I."/>
            <person name="Rusch D."/>
            <person name="Podicherti R."/>
            <person name="Tsui H.-C.T."/>
            <person name="Winkler M.E."/>
        </authorList>
    </citation>
    <scope>NUCLEOTIDE SEQUENCE</scope>
</reference>
<gene>
    <name evidence="1" type="ORF">METZ01_LOCUS256414</name>
</gene>
<sequence length="26" mass="2946">MVDRLAISCYNVYTNEEAAIVPNFRG</sequence>